<gene>
    <name evidence="2" type="ORF">AJ78_00445</name>
</gene>
<evidence type="ECO:0000313" key="2">
    <source>
        <dbReference type="EMBL" id="OJD19588.1"/>
    </source>
</evidence>
<dbReference type="Proteomes" id="UP000182235">
    <property type="component" value="Unassembled WGS sequence"/>
</dbReference>
<dbReference type="EMBL" id="LGRN01000007">
    <property type="protein sequence ID" value="OJD19588.1"/>
    <property type="molecule type" value="Genomic_DNA"/>
</dbReference>
<organism evidence="2 3">
    <name type="scientific">Emergomyces pasteurianus Ep9510</name>
    <dbReference type="NCBI Taxonomy" id="1447872"/>
    <lineage>
        <taxon>Eukaryota</taxon>
        <taxon>Fungi</taxon>
        <taxon>Dikarya</taxon>
        <taxon>Ascomycota</taxon>
        <taxon>Pezizomycotina</taxon>
        <taxon>Eurotiomycetes</taxon>
        <taxon>Eurotiomycetidae</taxon>
        <taxon>Onygenales</taxon>
        <taxon>Ajellomycetaceae</taxon>
        <taxon>Emergomyces</taxon>
    </lineage>
</organism>
<feature type="region of interest" description="Disordered" evidence="1">
    <location>
        <begin position="1"/>
        <end position="66"/>
    </location>
</feature>
<dbReference type="VEuPathDB" id="FungiDB:AJ78_00445"/>
<dbReference type="AlphaFoldDB" id="A0A1J9QUN9"/>
<name>A0A1J9QUN9_9EURO</name>
<evidence type="ECO:0000256" key="1">
    <source>
        <dbReference type="SAM" id="MobiDB-lite"/>
    </source>
</evidence>
<accession>A0A1J9QUN9</accession>
<sequence>MSTSTYGINDKKNNSSNMFLSSSPSSPFTSSPAPAPSSPTSNVSSEEHMEGEEECFSDYESNPDDAEDLISLPSAITFYKTADDTMHAVKENIDPAVTGMQ</sequence>
<reference evidence="2 3" key="1">
    <citation type="submission" date="2015-07" db="EMBL/GenBank/DDBJ databases">
        <title>Emmonsia species relationships and genome sequence.</title>
        <authorList>
            <consortium name="The Broad Institute Genomics Platform"/>
            <person name="Cuomo C.A."/>
            <person name="Munoz J.F."/>
            <person name="Imamovic A."/>
            <person name="Priest M.E."/>
            <person name="Young S."/>
            <person name="Clay O.K."/>
            <person name="McEwen J.G."/>
        </authorList>
    </citation>
    <scope>NUCLEOTIDE SEQUENCE [LARGE SCALE GENOMIC DNA]</scope>
    <source>
        <strain evidence="2 3">UAMH 9510</strain>
    </source>
</reference>
<feature type="compositionally biased region" description="Low complexity" evidence="1">
    <location>
        <begin position="14"/>
        <end position="44"/>
    </location>
</feature>
<feature type="compositionally biased region" description="Acidic residues" evidence="1">
    <location>
        <begin position="49"/>
        <end position="66"/>
    </location>
</feature>
<keyword evidence="3" id="KW-1185">Reference proteome</keyword>
<protein>
    <submittedName>
        <fullName evidence="2">Uncharacterized protein</fullName>
    </submittedName>
</protein>
<proteinExistence type="predicted"/>
<comment type="caution">
    <text evidence="2">The sequence shown here is derived from an EMBL/GenBank/DDBJ whole genome shotgun (WGS) entry which is preliminary data.</text>
</comment>
<evidence type="ECO:0000313" key="3">
    <source>
        <dbReference type="Proteomes" id="UP000182235"/>
    </source>
</evidence>